<dbReference type="OrthoDB" id="9986148at2"/>
<evidence type="ECO:0000313" key="2">
    <source>
        <dbReference type="EMBL" id="CBI77135.1"/>
    </source>
</evidence>
<feature type="region of interest" description="Disordered" evidence="1">
    <location>
        <begin position="121"/>
        <end position="161"/>
    </location>
</feature>
<organism evidence="2">
    <name type="scientific">Bartonella rochalimae ATCC BAA-1498</name>
    <dbReference type="NCBI Taxonomy" id="685782"/>
    <lineage>
        <taxon>Bacteria</taxon>
        <taxon>Pseudomonadati</taxon>
        <taxon>Pseudomonadota</taxon>
        <taxon>Alphaproteobacteria</taxon>
        <taxon>Hyphomicrobiales</taxon>
        <taxon>Bartonellaceae</taxon>
        <taxon>Bartonella</taxon>
    </lineage>
</organism>
<sequence>MATYILQKETNPMKKYLIMFLSLCFISHAISQSGNTEVDSYYQSVTQQGTSLSEGSRPTSEIAESIYTSAVENQKKIQEINNKFSSQTLKPEEKEALQRELAILQANLQVDTLKLQASSIMKSENAQSKEQEREKEEQKNQEALQQTLQDKLDQAKAKVKY</sequence>
<proteinExistence type="predicted"/>
<evidence type="ECO:0000313" key="3">
    <source>
        <dbReference type="EMBL" id="CBI77716.1"/>
    </source>
</evidence>
<feature type="compositionally biased region" description="Basic and acidic residues" evidence="1">
    <location>
        <begin position="150"/>
        <end position="161"/>
    </location>
</feature>
<protein>
    <submittedName>
        <fullName evidence="2">Type IV secretion system protein VirB5 17-kDa antigen</fullName>
    </submittedName>
</protein>
<gene>
    <name evidence="2" type="primary">virB5</name>
    <name evidence="2" type="ORF">BARRO_10068</name>
    <name evidence="3" type="ORF">BARRO_50065</name>
</gene>
<name>E6YJU7_9HYPH</name>
<reference evidence="2" key="1">
    <citation type="journal article" date="2011" name="PLoS Genet.">
        <title>Parallel evolution of a type IV secretion system in radiating lineages of the host-restricted bacterial pathogen Bartonella.</title>
        <authorList>
            <person name="Engel P."/>
            <person name="Salzburger W."/>
            <person name="Liesch M."/>
            <person name="Chang C.C."/>
            <person name="Maruyama S."/>
            <person name="Lanz C."/>
            <person name="Calteau A."/>
            <person name="Lajus A."/>
            <person name="Medigue C."/>
            <person name="Schuster S.C."/>
            <person name="Dehio C."/>
        </authorList>
    </citation>
    <scope>NUCLEOTIDE SEQUENCE</scope>
    <source>
        <strain evidence="2">ATCC BAA-1498</strain>
    </source>
</reference>
<evidence type="ECO:0000256" key="1">
    <source>
        <dbReference type="SAM" id="MobiDB-lite"/>
    </source>
</evidence>
<dbReference type="EMBL" id="FN645455">
    <property type="protein sequence ID" value="CBI77135.1"/>
    <property type="molecule type" value="Genomic_DNA"/>
</dbReference>
<feature type="compositionally biased region" description="Basic and acidic residues" evidence="1">
    <location>
        <begin position="127"/>
        <end position="140"/>
    </location>
</feature>
<dbReference type="EMBL" id="FN645459">
    <property type="protein sequence ID" value="CBI77716.1"/>
    <property type="molecule type" value="Genomic_DNA"/>
</dbReference>
<dbReference type="AlphaFoldDB" id="E6YJU7"/>
<accession>E6YJU7</accession>